<sequence>MPMRLIQALLAMLVALLLGVTPVAAQTYPKFTGLVVDAANVLPPATKADLTAKLEALQKDTKRQLVVATIPDLQGQEIVEYGVGLGRAWGVGLKGANNGAILFIAPNAPKGHRGPRLVVGYSLEPILTDAFAGTMIREKMMPKLTQSGDIAGAMEAGTDAVIAQLRASPEEAKANVDAAAAKFDKVHQRSRAGSGGGIPFGVIMILFVIGFIVLSSLRRGRRGQDYRSGVAPAVLWGSGLGSGWGGGWGSGWGSGWGGGSGGGFGGGGGSSGGGGSDGSWGGGGFTGGGGGDFGGGGASGDW</sequence>
<keyword evidence="3" id="KW-0732">Signal</keyword>
<dbReference type="Pfam" id="PF04536">
    <property type="entry name" value="TPM_phosphatase"/>
    <property type="match status" value="1"/>
</dbReference>
<accession>A0ABU4PHV5</accession>
<feature type="region of interest" description="Disordered" evidence="1">
    <location>
        <begin position="251"/>
        <end position="302"/>
    </location>
</feature>
<feature type="signal peptide" evidence="3">
    <location>
        <begin position="1"/>
        <end position="25"/>
    </location>
</feature>
<evidence type="ECO:0000256" key="2">
    <source>
        <dbReference type="SAM" id="Phobius"/>
    </source>
</evidence>
<feature type="transmembrane region" description="Helical" evidence="2">
    <location>
        <begin position="197"/>
        <end position="217"/>
    </location>
</feature>
<reference evidence="5 6" key="1">
    <citation type="submission" date="2023-11" db="EMBL/GenBank/DDBJ databases">
        <title>MicrobeMod: A computational toolkit for identifying prokaryotic methylation and restriction-modification with nanopore sequencing.</title>
        <authorList>
            <person name="Crits-Christoph A."/>
            <person name="Kang S.C."/>
            <person name="Lee H."/>
            <person name="Ostrov N."/>
        </authorList>
    </citation>
    <scope>NUCLEOTIDE SEQUENCE [LARGE SCALE GENOMIC DNA]</scope>
    <source>
        <strain evidence="5 6">ATCC 14820</strain>
    </source>
</reference>
<proteinExistence type="predicted"/>
<name>A0ABU4PHV5_9SPHN</name>
<keyword evidence="2" id="KW-0472">Membrane</keyword>
<feature type="chain" id="PRO_5046433195" evidence="3">
    <location>
        <begin position="26"/>
        <end position="302"/>
    </location>
</feature>
<evidence type="ECO:0000313" key="6">
    <source>
        <dbReference type="Proteomes" id="UP001279660"/>
    </source>
</evidence>
<protein>
    <submittedName>
        <fullName evidence="5">TPM domain-containing protein</fullName>
    </submittedName>
</protein>
<evidence type="ECO:0000259" key="4">
    <source>
        <dbReference type="Pfam" id="PF04536"/>
    </source>
</evidence>
<evidence type="ECO:0000256" key="1">
    <source>
        <dbReference type="SAM" id="MobiDB-lite"/>
    </source>
</evidence>
<feature type="domain" description="TPM" evidence="4">
    <location>
        <begin position="35"/>
        <end position="163"/>
    </location>
</feature>
<dbReference type="Gene3D" id="3.10.310.50">
    <property type="match status" value="1"/>
</dbReference>
<dbReference type="PANTHER" id="PTHR30373:SF2">
    <property type="entry name" value="UPF0603 PROTEIN YGCG"/>
    <property type="match status" value="1"/>
</dbReference>
<dbReference type="EMBL" id="JAWXXV010000001">
    <property type="protein sequence ID" value="MDX5983626.1"/>
    <property type="molecule type" value="Genomic_DNA"/>
</dbReference>
<keyword evidence="2" id="KW-0812">Transmembrane</keyword>
<keyword evidence="2" id="KW-1133">Transmembrane helix</keyword>
<dbReference type="RefSeq" id="WP_010404736.1">
    <property type="nucleotide sequence ID" value="NZ_JAWXXV010000001.1"/>
</dbReference>
<evidence type="ECO:0000256" key="3">
    <source>
        <dbReference type="SAM" id="SignalP"/>
    </source>
</evidence>
<evidence type="ECO:0000313" key="5">
    <source>
        <dbReference type="EMBL" id="MDX5983626.1"/>
    </source>
</evidence>
<organism evidence="5 6">
    <name type="scientific">Sphingomonas echinoides</name>
    <dbReference type="NCBI Taxonomy" id="59803"/>
    <lineage>
        <taxon>Bacteria</taxon>
        <taxon>Pseudomonadati</taxon>
        <taxon>Pseudomonadota</taxon>
        <taxon>Alphaproteobacteria</taxon>
        <taxon>Sphingomonadales</taxon>
        <taxon>Sphingomonadaceae</taxon>
        <taxon>Sphingomonas</taxon>
    </lineage>
</organism>
<comment type="caution">
    <text evidence="5">The sequence shown here is derived from an EMBL/GenBank/DDBJ whole genome shotgun (WGS) entry which is preliminary data.</text>
</comment>
<keyword evidence="6" id="KW-1185">Reference proteome</keyword>
<gene>
    <name evidence="5" type="ORF">SIL82_05085</name>
</gene>
<dbReference type="Proteomes" id="UP001279660">
    <property type="component" value="Unassembled WGS sequence"/>
</dbReference>
<dbReference type="PANTHER" id="PTHR30373">
    <property type="entry name" value="UPF0603 PROTEIN YGCG"/>
    <property type="match status" value="1"/>
</dbReference>
<dbReference type="InterPro" id="IPR007621">
    <property type="entry name" value="TPM_dom"/>
</dbReference>